<feature type="non-terminal residue" evidence="2">
    <location>
        <position position="187"/>
    </location>
</feature>
<gene>
    <name evidence="2" type="ORF">BINO364_LOCUS5306</name>
</gene>
<accession>A0A8J9VGF7</accession>
<evidence type="ECO:0000256" key="1">
    <source>
        <dbReference type="SAM" id="MobiDB-lite"/>
    </source>
</evidence>
<evidence type="ECO:0000313" key="3">
    <source>
        <dbReference type="Proteomes" id="UP000838878"/>
    </source>
</evidence>
<dbReference type="EMBL" id="OV170233">
    <property type="protein sequence ID" value="CAH0718900.1"/>
    <property type="molecule type" value="Genomic_DNA"/>
</dbReference>
<protein>
    <submittedName>
        <fullName evidence="2">Uncharacterized protein</fullName>
    </submittedName>
</protein>
<feature type="region of interest" description="Disordered" evidence="1">
    <location>
        <begin position="49"/>
        <end position="68"/>
    </location>
</feature>
<proteinExistence type="predicted"/>
<feature type="region of interest" description="Disordered" evidence="1">
    <location>
        <begin position="122"/>
        <end position="148"/>
    </location>
</feature>
<feature type="region of interest" description="Disordered" evidence="1">
    <location>
        <begin position="162"/>
        <end position="187"/>
    </location>
</feature>
<dbReference type="OrthoDB" id="7479924at2759"/>
<feature type="compositionally biased region" description="Low complexity" evidence="1">
    <location>
        <begin position="122"/>
        <end position="137"/>
    </location>
</feature>
<dbReference type="AlphaFoldDB" id="A0A8J9VGF7"/>
<keyword evidence="3" id="KW-1185">Reference proteome</keyword>
<feature type="compositionally biased region" description="Basic and acidic residues" evidence="1">
    <location>
        <begin position="165"/>
        <end position="187"/>
    </location>
</feature>
<name>A0A8J9VGF7_9NEOP</name>
<dbReference type="Proteomes" id="UP000838878">
    <property type="component" value="Chromosome 13"/>
</dbReference>
<reference evidence="2" key="1">
    <citation type="submission" date="2021-12" db="EMBL/GenBank/DDBJ databases">
        <authorList>
            <person name="Martin H S."/>
        </authorList>
    </citation>
    <scope>NUCLEOTIDE SEQUENCE</scope>
</reference>
<organism evidence="2 3">
    <name type="scientific">Brenthis ino</name>
    <name type="common">lesser marbled fritillary</name>
    <dbReference type="NCBI Taxonomy" id="405034"/>
    <lineage>
        <taxon>Eukaryota</taxon>
        <taxon>Metazoa</taxon>
        <taxon>Ecdysozoa</taxon>
        <taxon>Arthropoda</taxon>
        <taxon>Hexapoda</taxon>
        <taxon>Insecta</taxon>
        <taxon>Pterygota</taxon>
        <taxon>Neoptera</taxon>
        <taxon>Endopterygota</taxon>
        <taxon>Lepidoptera</taxon>
        <taxon>Glossata</taxon>
        <taxon>Ditrysia</taxon>
        <taxon>Papilionoidea</taxon>
        <taxon>Nymphalidae</taxon>
        <taxon>Heliconiinae</taxon>
        <taxon>Argynnini</taxon>
        <taxon>Brenthis</taxon>
    </lineage>
</organism>
<evidence type="ECO:0000313" key="2">
    <source>
        <dbReference type="EMBL" id="CAH0718900.1"/>
    </source>
</evidence>
<sequence>MLSNQFRCCNHIRRIIPLVISNNGVLEISTIIRASRTYTKDKGDCCKEVSQTEGKTVQPWPKSDPPPPAWRIQCPQESQPPNYDPYRIKVPNVVVPPLPSSNAKWTGVVFTINQPGGHEHNYQQGHQHQYPGQQCPQGEEHVEKEEPESQGFFGYLKSLFGRGKSKSEKGEGETSMIGERRSWMSSF</sequence>